<evidence type="ECO:0000259" key="2">
    <source>
        <dbReference type="SMART" id="SM01054"/>
    </source>
</evidence>
<dbReference type="SMART" id="SM01054">
    <property type="entry name" value="CaM_binding"/>
    <property type="match status" value="1"/>
</dbReference>
<gene>
    <name evidence="3" type="ORF">O6P43_022884</name>
</gene>
<comment type="caution">
    <text evidence="3">The sequence shown here is derived from an EMBL/GenBank/DDBJ whole genome shotgun (WGS) entry which is preliminary data.</text>
</comment>
<feature type="domain" description="Calmodulin-binding" evidence="2">
    <location>
        <begin position="515"/>
        <end position="665"/>
    </location>
</feature>
<dbReference type="PANTHER" id="PTHR33349:SF41">
    <property type="entry name" value="EMB|CAB62594.1"/>
    <property type="match status" value="1"/>
</dbReference>
<evidence type="ECO:0000256" key="1">
    <source>
        <dbReference type="SAM" id="MobiDB-lite"/>
    </source>
</evidence>
<feature type="compositionally biased region" description="Polar residues" evidence="1">
    <location>
        <begin position="379"/>
        <end position="391"/>
    </location>
</feature>
<reference evidence="3" key="1">
    <citation type="journal article" date="2023" name="Science">
        <title>Elucidation of the pathway for biosynthesis of saponin adjuvants from the soapbark tree.</title>
        <authorList>
            <person name="Reed J."/>
            <person name="Orme A."/>
            <person name="El-Demerdash A."/>
            <person name="Owen C."/>
            <person name="Martin L.B.B."/>
            <person name="Misra R.C."/>
            <person name="Kikuchi S."/>
            <person name="Rejzek M."/>
            <person name="Martin A.C."/>
            <person name="Harkess A."/>
            <person name="Leebens-Mack J."/>
            <person name="Louveau T."/>
            <person name="Stephenson M.J."/>
            <person name="Osbourn A."/>
        </authorList>
    </citation>
    <scope>NUCLEOTIDE SEQUENCE</scope>
    <source>
        <strain evidence="3">S10</strain>
    </source>
</reference>
<evidence type="ECO:0000313" key="4">
    <source>
        <dbReference type="Proteomes" id="UP001163823"/>
    </source>
</evidence>
<dbReference type="PANTHER" id="PTHR33349">
    <property type="entry name" value="EMB|CAB62594.1"/>
    <property type="match status" value="1"/>
</dbReference>
<proteinExistence type="predicted"/>
<dbReference type="EMBL" id="JARAOO010000009">
    <property type="protein sequence ID" value="KAJ7956438.1"/>
    <property type="molecule type" value="Genomic_DNA"/>
</dbReference>
<dbReference type="KEGG" id="qsa:O6P43_022884"/>
<feature type="region of interest" description="Disordered" evidence="1">
    <location>
        <begin position="373"/>
        <end position="402"/>
    </location>
</feature>
<feature type="region of interest" description="Disordered" evidence="1">
    <location>
        <begin position="162"/>
        <end position="193"/>
    </location>
</feature>
<dbReference type="Pfam" id="PF07839">
    <property type="entry name" value="CaM_binding"/>
    <property type="match status" value="1"/>
</dbReference>
<keyword evidence="4" id="KW-1185">Reference proteome</keyword>
<feature type="region of interest" description="Disordered" evidence="1">
    <location>
        <begin position="1"/>
        <end position="29"/>
    </location>
</feature>
<feature type="region of interest" description="Disordered" evidence="1">
    <location>
        <begin position="456"/>
        <end position="485"/>
    </location>
</feature>
<organism evidence="3 4">
    <name type="scientific">Quillaja saponaria</name>
    <name type="common">Soap bark tree</name>
    <dbReference type="NCBI Taxonomy" id="32244"/>
    <lineage>
        <taxon>Eukaryota</taxon>
        <taxon>Viridiplantae</taxon>
        <taxon>Streptophyta</taxon>
        <taxon>Embryophyta</taxon>
        <taxon>Tracheophyta</taxon>
        <taxon>Spermatophyta</taxon>
        <taxon>Magnoliopsida</taxon>
        <taxon>eudicotyledons</taxon>
        <taxon>Gunneridae</taxon>
        <taxon>Pentapetalae</taxon>
        <taxon>rosids</taxon>
        <taxon>fabids</taxon>
        <taxon>Fabales</taxon>
        <taxon>Quillajaceae</taxon>
        <taxon>Quillaja</taxon>
    </lineage>
</organism>
<dbReference type="InterPro" id="IPR012417">
    <property type="entry name" value="CaM-bd_dom_pln"/>
</dbReference>
<feature type="region of interest" description="Disordered" evidence="1">
    <location>
        <begin position="61"/>
        <end position="88"/>
    </location>
</feature>
<dbReference type="Proteomes" id="UP001163823">
    <property type="component" value="Chromosome 9"/>
</dbReference>
<accession>A0AAD7LEM5</accession>
<dbReference type="AlphaFoldDB" id="A0AAD7LEM5"/>
<evidence type="ECO:0000313" key="3">
    <source>
        <dbReference type="EMBL" id="KAJ7956438.1"/>
    </source>
</evidence>
<protein>
    <submittedName>
        <fullName evidence="3">Plant calmodulin-binding-like protein</fullName>
    </submittedName>
</protein>
<sequence>MADKSIDSPVTPENMELESGHKKRNSTGKIDILNHRGKILSRYLRGSAGSCHDLCKYGIKHDSEASPRSPMQKTVAARGGKGRDLEKTVTSIEGKKKPISSNPSPNTEIGKLSHLVVFKEVASSSTNVETVSSEDILPPFAEIDAGLEIDTCNQKVSLIQLKQSSHPKKGEMGEGKKLLHSSSAPRKSESRSKQLKTCIMVEKKILTPPTISLFPKHCVKKSSTISANTDKNLERLSYLNYQKNVKEAKTEQASNEDFPERTLHVIEYSTENDSVVSTPTSVTTNLHLSSSSTSIGRSLKHDHKGEKKILVPPTISLSPKHSVMKSKESNANTNKNLRGVSCLKNQKNVKDIKLEHASNEDLPEKTLHIIESKAENESARSNSTGVTTNLPLSSSLSSEGRRLKNARKEILKSGLPPSSRKRFRRAGNGTHRMIPDSSSHPFPGKINWRHIQSVWSSSSSPSSMSPSHSSLRKQNGFASAHDKTENGCQGEKVKLGYKIRPKTSALVRSGNEVVPARKLNFRRGKVIELQPQNSAAWRLKFRRAVLLRDIQNSKDDSQKRKIVRWSDVGDNALHGPKPKSEKVAPRHQIVEGSRRSVWRKKVDGSKSNATKPESEQVVLRHQNVERREVIQRLYNNVIEETASKLADTRKSKVKALVGAFETVISLQDARPMEISK</sequence>
<dbReference type="GO" id="GO:0005516">
    <property type="term" value="F:calmodulin binding"/>
    <property type="evidence" value="ECO:0007669"/>
    <property type="project" value="InterPro"/>
</dbReference>
<feature type="compositionally biased region" description="Low complexity" evidence="1">
    <location>
        <begin position="456"/>
        <end position="469"/>
    </location>
</feature>
<name>A0AAD7LEM5_QUISA</name>
<feature type="compositionally biased region" description="Basic and acidic residues" evidence="1">
    <location>
        <begin position="168"/>
        <end position="177"/>
    </location>
</feature>